<dbReference type="Pfam" id="PF01497">
    <property type="entry name" value="Peripla_BP_2"/>
    <property type="match status" value="1"/>
</dbReference>
<evidence type="ECO:0000313" key="4">
    <source>
        <dbReference type="EMBL" id="MFD1037833.1"/>
    </source>
</evidence>
<dbReference type="InterPro" id="IPR002491">
    <property type="entry name" value="ABC_transptr_periplasmic_BD"/>
</dbReference>
<accession>A0ABW3LI96</accession>
<organism evidence="4 5">
    <name type="scientific">Virgibacillus byunsanensis</name>
    <dbReference type="NCBI Taxonomy" id="570945"/>
    <lineage>
        <taxon>Bacteria</taxon>
        <taxon>Bacillati</taxon>
        <taxon>Bacillota</taxon>
        <taxon>Bacilli</taxon>
        <taxon>Bacillales</taxon>
        <taxon>Bacillaceae</taxon>
        <taxon>Virgibacillus</taxon>
    </lineage>
</organism>
<dbReference type="InterPro" id="IPR050902">
    <property type="entry name" value="ABC_Transporter_SBP"/>
</dbReference>
<keyword evidence="5" id="KW-1185">Reference proteome</keyword>
<comment type="similarity">
    <text evidence="1">Belongs to the bacterial solute-binding protein 8 family.</text>
</comment>
<gene>
    <name evidence="4" type="ORF">ACFQ3N_05340</name>
</gene>
<proteinExistence type="inferred from homology"/>
<dbReference type="SUPFAM" id="SSF53807">
    <property type="entry name" value="Helical backbone' metal receptor"/>
    <property type="match status" value="1"/>
</dbReference>
<evidence type="ECO:0000313" key="5">
    <source>
        <dbReference type="Proteomes" id="UP001597040"/>
    </source>
</evidence>
<reference evidence="5" key="1">
    <citation type="journal article" date="2019" name="Int. J. Syst. Evol. Microbiol.">
        <title>The Global Catalogue of Microorganisms (GCM) 10K type strain sequencing project: providing services to taxonomists for standard genome sequencing and annotation.</title>
        <authorList>
            <consortium name="The Broad Institute Genomics Platform"/>
            <consortium name="The Broad Institute Genome Sequencing Center for Infectious Disease"/>
            <person name="Wu L."/>
            <person name="Ma J."/>
        </authorList>
    </citation>
    <scope>NUCLEOTIDE SEQUENCE [LARGE SCALE GENOMIC DNA]</scope>
    <source>
        <strain evidence="5">CCUG 56754</strain>
    </source>
</reference>
<evidence type="ECO:0000256" key="1">
    <source>
        <dbReference type="ARBA" id="ARBA00008814"/>
    </source>
</evidence>
<keyword evidence="2" id="KW-0175">Coiled coil</keyword>
<dbReference type="RefSeq" id="WP_390360261.1">
    <property type="nucleotide sequence ID" value="NZ_JBHTKJ010000012.1"/>
</dbReference>
<evidence type="ECO:0000259" key="3">
    <source>
        <dbReference type="PROSITE" id="PS50983"/>
    </source>
</evidence>
<dbReference type="PANTHER" id="PTHR30535">
    <property type="entry name" value="VITAMIN B12-BINDING PROTEIN"/>
    <property type="match status" value="1"/>
</dbReference>
<dbReference type="PANTHER" id="PTHR30535:SF34">
    <property type="entry name" value="MOLYBDATE-BINDING PROTEIN MOLA"/>
    <property type="match status" value="1"/>
</dbReference>
<name>A0ABW3LI96_9BACI</name>
<sequence>MFVFMLTTALVGCNNQEGVKEDSNQDQIDDTEAEAKKAEASEEKENNSVTQYPLTVTDATGTDVTFDSEPTKLVSLIPSGTEILFAVGAGEEILAVDDSSDFPVETADLPKLGSTYSGINEEELIALQPDVVFINSGLQVEVAEELRAKGFKVFGSNPQSIKEVIEDVQGIGVILNNQEKAQTVVDEMKEDLDYVKSKVASVEPKKVYAEYSKGWSFGSGEFSNDLITLAGGENIFADIDGWFEVNPEEVIKRNPEVILFTSGEEGATEDSKEQILSRDGWNVIDAVKNERVIGIDSVKASRVGPRITESLIEVFEAIHPDSAE</sequence>
<dbReference type="Gene3D" id="3.40.50.1980">
    <property type="entry name" value="Nitrogenase molybdenum iron protein domain"/>
    <property type="match status" value="2"/>
</dbReference>
<dbReference type="Proteomes" id="UP001597040">
    <property type="component" value="Unassembled WGS sequence"/>
</dbReference>
<dbReference type="EMBL" id="JBHTKJ010000012">
    <property type="protein sequence ID" value="MFD1037833.1"/>
    <property type="molecule type" value="Genomic_DNA"/>
</dbReference>
<comment type="caution">
    <text evidence="4">The sequence shown here is derived from an EMBL/GenBank/DDBJ whole genome shotgun (WGS) entry which is preliminary data.</text>
</comment>
<evidence type="ECO:0000256" key="2">
    <source>
        <dbReference type="SAM" id="Coils"/>
    </source>
</evidence>
<feature type="domain" description="Fe/B12 periplasmic-binding" evidence="3">
    <location>
        <begin position="72"/>
        <end position="322"/>
    </location>
</feature>
<protein>
    <submittedName>
        <fullName evidence="4">ABC transporter substrate-binding protein</fullName>
    </submittedName>
</protein>
<dbReference type="CDD" id="cd01143">
    <property type="entry name" value="YvrC"/>
    <property type="match status" value="1"/>
</dbReference>
<feature type="coiled-coil region" evidence="2">
    <location>
        <begin position="21"/>
        <end position="48"/>
    </location>
</feature>
<dbReference type="PROSITE" id="PS50983">
    <property type="entry name" value="FE_B12_PBP"/>
    <property type="match status" value="1"/>
</dbReference>